<evidence type="ECO:0000313" key="1">
    <source>
        <dbReference type="EMBL" id="MBY69490.1"/>
    </source>
</evidence>
<dbReference type="AlphaFoldDB" id="A0A2S2PVV2"/>
<organism evidence="1">
    <name type="scientific">Sipha flava</name>
    <name type="common">yellow sugarcane aphid</name>
    <dbReference type="NCBI Taxonomy" id="143950"/>
    <lineage>
        <taxon>Eukaryota</taxon>
        <taxon>Metazoa</taxon>
        <taxon>Ecdysozoa</taxon>
        <taxon>Arthropoda</taxon>
        <taxon>Hexapoda</taxon>
        <taxon>Insecta</taxon>
        <taxon>Pterygota</taxon>
        <taxon>Neoptera</taxon>
        <taxon>Paraneoptera</taxon>
        <taxon>Hemiptera</taxon>
        <taxon>Sternorrhyncha</taxon>
        <taxon>Aphidomorpha</taxon>
        <taxon>Aphidoidea</taxon>
        <taxon>Aphididae</taxon>
        <taxon>Sipha</taxon>
    </lineage>
</organism>
<accession>A0A2S2PVV2</accession>
<sequence length="142" mass="16182">MINLLTPIVNAITVLESNHNLIHRVRSLLNDVEKKVEACFSSSITNSLFSISEELNIMNNVAKRKIFILGKIHLAAELLDPKSQGLELNADERADALEFIYNLGVEMKIDIMNDLSDYQSKQGYFAKKFIWENSLITDPVKW</sequence>
<gene>
    <name evidence="1" type="ORF">g.144251</name>
</gene>
<protein>
    <submittedName>
        <fullName evidence="1">Uncharacterized protein</fullName>
    </submittedName>
</protein>
<dbReference type="EMBL" id="GGMS01000287">
    <property type="protein sequence ID" value="MBY69490.1"/>
    <property type="molecule type" value="Transcribed_RNA"/>
</dbReference>
<name>A0A2S2PVV2_9HEMI</name>
<proteinExistence type="predicted"/>
<reference evidence="1" key="1">
    <citation type="submission" date="2018-04" db="EMBL/GenBank/DDBJ databases">
        <title>Transcriptome assembly of Sipha flava.</title>
        <authorList>
            <person name="Scully E.D."/>
            <person name="Geib S.M."/>
            <person name="Palmer N.A."/>
            <person name="Koch K."/>
            <person name="Bradshaw J."/>
            <person name="Heng-Moss T."/>
            <person name="Sarath G."/>
        </authorList>
    </citation>
    <scope>NUCLEOTIDE SEQUENCE</scope>
</reference>